<dbReference type="GO" id="GO:0004523">
    <property type="term" value="F:RNA-DNA hybrid ribonuclease activity"/>
    <property type="evidence" value="ECO:0007669"/>
    <property type="project" value="InterPro"/>
</dbReference>
<dbReference type="Gene3D" id="3.10.10.10">
    <property type="entry name" value="HIV Type 1 Reverse Transcriptase, subunit A, domain 1"/>
    <property type="match status" value="1"/>
</dbReference>
<dbReference type="InterPro" id="IPR043128">
    <property type="entry name" value="Rev_trsase/Diguanyl_cyclase"/>
</dbReference>
<dbReference type="AlphaFoldDB" id="A0AAW2TXI4"/>
<dbReference type="Gene3D" id="3.30.420.10">
    <property type="entry name" value="Ribonuclease H-like superfamily/Ribonuclease H"/>
    <property type="match status" value="1"/>
</dbReference>
<dbReference type="InterPro" id="IPR000477">
    <property type="entry name" value="RT_dom"/>
</dbReference>
<dbReference type="InterPro" id="IPR036397">
    <property type="entry name" value="RNaseH_sf"/>
</dbReference>
<feature type="domain" description="RNase H type-1" evidence="3">
    <location>
        <begin position="390"/>
        <end position="457"/>
    </location>
</feature>
<feature type="domain" description="Reverse transcriptase" evidence="2">
    <location>
        <begin position="261"/>
        <end position="388"/>
    </location>
</feature>
<evidence type="ECO:0000259" key="3">
    <source>
        <dbReference type="Pfam" id="PF13456"/>
    </source>
</evidence>
<name>A0AAW2TXI4_SESRA</name>
<reference evidence="4" key="2">
    <citation type="journal article" date="2024" name="Plant">
        <title>Genomic evolution and insights into agronomic trait innovations of Sesamum species.</title>
        <authorList>
            <person name="Miao H."/>
            <person name="Wang L."/>
            <person name="Qu L."/>
            <person name="Liu H."/>
            <person name="Sun Y."/>
            <person name="Le M."/>
            <person name="Wang Q."/>
            <person name="Wei S."/>
            <person name="Zheng Y."/>
            <person name="Lin W."/>
            <person name="Duan Y."/>
            <person name="Cao H."/>
            <person name="Xiong S."/>
            <person name="Wang X."/>
            <person name="Wei L."/>
            <person name="Li C."/>
            <person name="Ma Q."/>
            <person name="Ju M."/>
            <person name="Zhao R."/>
            <person name="Li G."/>
            <person name="Mu C."/>
            <person name="Tian Q."/>
            <person name="Mei H."/>
            <person name="Zhang T."/>
            <person name="Gao T."/>
            <person name="Zhang H."/>
        </authorList>
    </citation>
    <scope>NUCLEOTIDE SEQUENCE</scope>
    <source>
        <strain evidence="4">G02</strain>
    </source>
</reference>
<organism evidence="4">
    <name type="scientific">Sesamum radiatum</name>
    <name type="common">Black benniseed</name>
    <dbReference type="NCBI Taxonomy" id="300843"/>
    <lineage>
        <taxon>Eukaryota</taxon>
        <taxon>Viridiplantae</taxon>
        <taxon>Streptophyta</taxon>
        <taxon>Embryophyta</taxon>
        <taxon>Tracheophyta</taxon>
        <taxon>Spermatophyta</taxon>
        <taxon>Magnoliopsida</taxon>
        <taxon>eudicotyledons</taxon>
        <taxon>Gunneridae</taxon>
        <taxon>Pentapetalae</taxon>
        <taxon>asterids</taxon>
        <taxon>lamiids</taxon>
        <taxon>Lamiales</taxon>
        <taxon>Pedaliaceae</taxon>
        <taxon>Sesamum</taxon>
    </lineage>
</organism>
<dbReference type="SUPFAM" id="SSF53098">
    <property type="entry name" value="Ribonuclease H-like"/>
    <property type="match status" value="1"/>
</dbReference>
<dbReference type="PANTHER" id="PTHR24559">
    <property type="entry name" value="TRANSPOSON TY3-I GAG-POL POLYPROTEIN"/>
    <property type="match status" value="1"/>
</dbReference>
<feature type="compositionally biased region" description="Basic and acidic residues" evidence="1">
    <location>
        <begin position="126"/>
        <end position="135"/>
    </location>
</feature>
<dbReference type="InterPro" id="IPR043502">
    <property type="entry name" value="DNA/RNA_pol_sf"/>
</dbReference>
<dbReference type="Pfam" id="PF13456">
    <property type="entry name" value="RVT_3"/>
    <property type="match status" value="1"/>
</dbReference>
<dbReference type="PANTHER" id="PTHR24559:SF430">
    <property type="entry name" value="RNA-DIRECTED DNA POLYMERASE"/>
    <property type="match status" value="1"/>
</dbReference>
<sequence>MQLGDVFLETVNTSLYGFAGEVVHPRGMVSVPLTTGTGTTRKTCILKFLVVDVPSAYNVILGKLTLTSFQAVISTYHMKIKCPTSGGVGEVQGNHLQSRKCYIEVVRRGQKRNSDKVHQEVPSSKKGKEAIVEESREGVQTPIKVQHAEELLNIELVIGPLDRTARISSHMNEKMKEEIILCLQRNTDIFAWAPQDLEGINPRVITHHLNIDPSIKPVTQKKRHFGPEKDKIIQAEVDKLMVVGHIEEIQFPEWLSNVVLVRKPNGKWRMCIDFRDLNKVCPKDFYPLPRIDQLVDSTFGCKLLSMMDASQGYHQIMLALEDHKEVSFITSSGTFCYVAMPFGLQNAGATYQRLVEKIFRSQIGRNVEVYVDDMLVKSKKAEDHTGIHDSSSGAGIVVTSPQGEDLEFAIKFGFKTSNNEAEYEALVIGMRLENEAGARHLLADSDSQLIAKQVEGIYEAKEWGIDIVGPFPVASGQRKFLLVAIDYFTKWVAAEPLARITEGEYKDQKEIGASGWKLDIIANQCLVGYRTTPRGSTGESPFSLVYGTEAIIPALP</sequence>
<gene>
    <name evidence="4" type="ORF">Sradi_1906000</name>
</gene>
<dbReference type="InterPro" id="IPR053134">
    <property type="entry name" value="RNA-dir_DNA_polymerase"/>
</dbReference>
<feature type="region of interest" description="Disordered" evidence="1">
    <location>
        <begin position="113"/>
        <end position="135"/>
    </location>
</feature>
<dbReference type="EMBL" id="JACGWJ010000007">
    <property type="protein sequence ID" value="KAL0409716.1"/>
    <property type="molecule type" value="Genomic_DNA"/>
</dbReference>
<evidence type="ECO:0000256" key="1">
    <source>
        <dbReference type="SAM" id="MobiDB-lite"/>
    </source>
</evidence>
<evidence type="ECO:0000259" key="2">
    <source>
        <dbReference type="Pfam" id="PF00078"/>
    </source>
</evidence>
<dbReference type="CDD" id="cd01647">
    <property type="entry name" value="RT_LTR"/>
    <property type="match status" value="1"/>
</dbReference>
<dbReference type="InterPro" id="IPR002156">
    <property type="entry name" value="RNaseH_domain"/>
</dbReference>
<dbReference type="GO" id="GO:0003676">
    <property type="term" value="F:nucleic acid binding"/>
    <property type="evidence" value="ECO:0007669"/>
    <property type="project" value="InterPro"/>
</dbReference>
<dbReference type="Pfam" id="PF00078">
    <property type="entry name" value="RVT_1"/>
    <property type="match status" value="1"/>
</dbReference>
<comment type="caution">
    <text evidence="4">The sequence shown here is derived from an EMBL/GenBank/DDBJ whole genome shotgun (WGS) entry which is preliminary data.</text>
</comment>
<protein>
    <submittedName>
        <fullName evidence="4">Transposon Ty3-G Gag-Pol polyprotein</fullName>
    </submittedName>
</protein>
<dbReference type="SUPFAM" id="SSF56672">
    <property type="entry name" value="DNA/RNA polymerases"/>
    <property type="match status" value="1"/>
</dbReference>
<dbReference type="Gene3D" id="3.30.70.270">
    <property type="match status" value="1"/>
</dbReference>
<dbReference type="InterPro" id="IPR012337">
    <property type="entry name" value="RNaseH-like_sf"/>
</dbReference>
<evidence type="ECO:0000313" key="4">
    <source>
        <dbReference type="EMBL" id="KAL0409716.1"/>
    </source>
</evidence>
<proteinExistence type="predicted"/>
<reference evidence="4" key="1">
    <citation type="submission" date="2020-06" db="EMBL/GenBank/DDBJ databases">
        <authorList>
            <person name="Li T."/>
            <person name="Hu X."/>
            <person name="Zhang T."/>
            <person name="Song X."/>
            <person name="Zhang H."/>
            <person name="Dai N."/>
            <person name="Sheng W."/>
            <person name="Hou X."/>
            <person name="Wei L."/>
        </authorList>
    </citation>
    <scope>NUCLEOTIDE SEQUENCE</scope>
    <source>
        <strain evidence="4">G02</strain>
        <tissue evidence="4">Leaf</tissue>
    </source>
</reference>
<accession>A0AAW2TXI4</accession>